<evidence type="ECO:0000313" key="1">
    <source>
        <dbReference type="EMBL" id="MBX54875.1"/>
    </source>
</evidence>
<sequence>MYGWLAVIHFLTFLYIFAFE</sequence>
<reference evidence="1" key="1">
    <citation type="submission" date="2018-02" db="EMBL/GenBank/DDBJ databases">
        <title>Rhizophora mucronata_Transcriptome.</title>
        <authorList>
            <person name="Meera S.P."/>
            <person name="Sreeshan A."/>
            <person name="Augustine A."/>
        </authorList>
    </citation>
    <scope>NUCLEOTIDE SEQUENCE</scope>
    <source>
        <tissue evidence="1">Leaf</tissue>
    </source>
</reference>
<protein>
    <submittedName>
        <fullName evidence="1">Uncharacterized protein</fullName>
    </submittedName>
</protein>
<dbReference type="AlphaFoldDB" id="A0A2P2PJJ2"/>
<name>A0A2P2PJJ2_RHIMU</name>
<dbReference type="EMBL" id="GGEC01074391">
    <property type="protein sequence ID" value="MBX54875.1"/>
    <property type="molecule type" value="Transcribed_RNA"/>
</dbReference>
<organism evidence="1">
    <name type="scientific">Rhizophora mucronata</name>
    <name type="common">Asiatic mangrove</name>
    <dbReference type="NCBI Taxonomy" id="61149"/>
    <lineage>
        <taxon>Eukaryota</taxon>
        <taxon>Viridiplantae</taxon>
        <taxon>Streptophyta</taxon>
        <taxon>Embryophyta</taxon>
        <taxon>Tracheophyta</taxon>
        <taxon>Spermatophyta</taxon>
        <taxon>Magnoliopsida</taxon>
        <taxon>eudicotyledons</taxon>
        <taxon>Gunneridae</taxon>
        <taxon>Pentapetalae</taxon>
        <taxon>rosids</taxon>
        <taxon>fabids</taxon>
        <taxon>Malpighiales</taxon>
        <taxon>Rhizophoraceae</taxon>
        <taxon>Rhizophora</taxon>
    </lineage>
</organism>
<proteinExistence type="predicted"/>
<accession>A0A2P2PJJ2</accession>